<sequence length="143" mass="16632">MHPLLQANLQADFAQLFSADALSWTPVDGWEPHLRRLFTVLQAHRGNARFFWMKRRFAGLEVCFRKPEPVSSDNSESDLRFDADTVEDESRLVCERCGEDGRVAMTQGAGGIRLRQTLCRECLDHKRLDGWRFSWAEGARYRW</sequence>
<comment type="caution">
    <text evidence="1">The sequence shown here is derived from an EMBL/GenBank/DDBJ whole genome shotgun (WGS) entry which is preliminary data.</text>
</comment>
<dbReference type="OrthoDB" id="3795764at2759"/>
<dbReference type="Proteomes" id="UP000613580">
    <property type="component" value="Unassembled WGS sequence"/>
</dbReference>
<gene>
    <name evidence="1" type="ORF">HMN09_00995200</name>
</gene>
<evidence type="ECO:0000313" key="1">
    <source>
        <dbReference type="EMBL" id="KAF7299880.1"/>
    </source>
</evidence>
<keyword evidence="2" id="KW-1185">Reference proteome</keyword>
<protein>
    <submittedName>
        <fullName evidence="1">Uncharacterized protein</fullName>
    </submittedName>
</protein>
<dbReference type="AlphaFoldDB" id="A0A8H6SJD6"/>
<reference evidence="1" key="1">
    <citation type="submission" date="2020-05" db="EMBL/GenBank/DDBJ databases">
        <title>Mycena genomes resolve the evolution of fungal bioluminescence.</title>
        <authorList>
            <person name="Tsai I.J."/>
        </authorList>
    </citation>
    <scope>NUCLEOTIDE SEQUENCE</scope>
    <source>
        <strain evidence="1">110903Hualien_Pintung</strain>
    </source>
</reference>
<dbReference type="EMBL" id="JACAZE010000014">
    <property type="protein sequence ID" value="KAF7299880.1"/>
    <property type="molecule type" value="Genomic_DNA"/>
</dbReference>
<organism evidence="1 2">
    <name type="scientific">Mycena chlorophos</name>
    <name type="common">Agaric fungus</name>
    <name type="synonym">Agaricus chlorophos</name>
    <dbReference type="NCBI Taxonomy" id="658473"/>
    <lineage>
        <taxon>Eukaryota</taxon>
        <taxon>Fungi</taxon>
        <taxon>Dikarya</taxon>
        <taxon>Basidiomycota</taxon>
        <taxon>Agaricomycotina</taxon>
        <taxon>Agaricomycetes</taxon>
        <taxon>Agaricomycetidae</taxon>
        <taxon>Agaricales</taxon>
        <taxon>Marasmiineae</taxon>
        <taxon>Mycenaceae</taxon>
        <taxon>Mycena</taxon>
    </lineage>
</organism>
<evidence type="ECO:0000313" key="2">
    <source>
        <dbReference type="Proteomes" id="UP000613580"/>
    </source>
</evidence>
<name>A0A8H6SJD6_MYCCL</name>
<proteinExistence type="predicted"/>
<accession>A0A8H6SJD6</accession>